<keyword evidence="1" id="KW-0472">Membrane</keyword>
<name>A0A1C5K7P9_9ACTN</name>
<proteinExistence type="predicted"/>
<accession>A0A1C5K7P9</accession>
<dbReference type="STRING" id="745366.GA0070213_12235"/>
<feature type="transmembrane region" description="Helical" evidence="1">
    <location>
        <begin position="68"/>
        <end position="90"/>
    </location>
</feature>
<reference evidence="3" key="1">
    <citation type="submission" date="2016-06" db="EMBL/GenBank/DDBJ databases">
        <authorList>
            <person name="Varghese N."/>
            <person name="Submissions Spin"/>
        </authorList>
    </citation>
    <scope>NUCLEOTIDE SEQUENCE [LARGE SCALE GENOMIC DNA]</scope>
    <source>
        <strain evidence="3">DSM 45647</strain>
    </source>
</reference>
<keyword evidence="1" id="KW-1133">Transmembrane helix</keyword>
<feature type="transmembrane region" description="Helical" evidence="1">
    <location>
        <begin position="220"/>
        <end position="238"/>
    </location>
</feature>
<evidence type="ECO:0000256" key="1">
    <source>
        <dbReference type="SAM" id="Phobius"/>
    </source>
</evidence>
<feature type="transmembrane region" description="Helical" evidence="1">
    <location>
        <begin position="102"/>
        <end position="121"/>
    </location>
</feature>
<evidence type="ECO:0000313" key="2">
    <source>
        <dbReference type="EMBL" id="SCG78681.1"/>
    </source>
</evidence>
<dbReference type="RefSeq" id="WP_091071641.1">
    <property type="nucleotide sequence ID" value="NZ_FMDM01000022.1"/>
</dbReference>
<feature type="transmembrane region" description="Helical" evidence="1">
    <location>
        <begin position="403"/>
        <end position="423"/>
    </location>
</feature>
<feature type="transmembrane region" description="Helical" evidence="1">
    <location>
        <begin position="435"/>
        <end position="453"/>
    </location>
</feature>
<feature type="transmembrane region" description="Helical" evidence="1">
    <location>
        <begin position="187"/>
        <end position="208"/>
    </location>
</feature>
<evidence type="ECO:0008006" key="4">
    <source>
        <dbReference type="Google" id="ProtNLM"/>
    </source>
</evidence>
<keyword evidence="1" id="KW-0812">Transmembrane</keyword>
<dbReference type="EMBL" id="FMDM01000022">
    <property type="protein sequence ID" value="SCG78681.1"/>
    <property type="molecule type" value="Genomic_DNA"/>
</dbReference>
<feature type="transmembrane region" description="Helical" evidence="1">
    <location>
        <begin position="459"/>
        <end position="478"/>
    </location>
</feature>
<sequence>MSTRSRDGLTAWAFTAVPLVVLTTMLVSFDPRLRHWYVVPVTASGILVGVDAVRCLRGETDKFDPQALVGFFGVHFFYAAPLLHVVWDYWAPYVAPPPDWRAALGIMAVLNTVGLMIYRVVLHQPTRVTPWSARQRQVDRSLFVLVGSVAIMISLGAFALILAKFGGFSGYLATMADRYNLTDRTRGLGWLVIIGESFPPLIFAVVVVRWREWLAAHPRWAYLLLTVLVVMQVAAGGARGARSNTIWPVLLGLIMLHLVVVRVSRRALLTCLLVFGLFMYVGGLYKDAGADMLGLFKGQRTTQDLEDETGRDLPTMVLADLGRSDVQALALHRQREGYAPSGNGITYLGDVAFLVPPRILPAEARPPSKSVVGTDMLYGSGAWASGQRSSRIFGLTGEAILNFGYLGGIASFLVLGLAVRWMRRCYRRAQQNQDLLPKLVTPALCVGLILFHGSDLDNVTWYLAKQVLPLMLVLWLALRTRPQAPALTPLPPPDRLGVR</sequence>
<gene>
    <name evidence="2" type="ORF">GA0070213_12235</name>
</gene>
<evidence type="ECO:0000313" key="3">
    <source>
        <dbReference type="Proteomes" id="UP000199360"/>
    </source>
</evidence>
<dbReference type="Proteomes" id="UP000199360">
    <property type="component" value="Unassembled WGS sequence"/>
</dbReference>
<keyword evidence="3" id="KW-1185">Reference proteome</keyword>
<feature type="transmembrane region" description="Helical" evidence="1">
    <location>
        <begin position="142"/>
        <end position="167"/>
    </location>
</feature>
<dbReference type="AlphaFoldDB" id="A0A1C5K7P9"/>
<organism evidence="2 3">
    <name type="scientific">Micromonospora humi</name>
    <dbReference type="NCBI Taxonomy" id="745366"/>
    <lineage>
        <taxon>Bacteria</taxon>
        <taxon>Bacillati</taxon>
        <taxon>Actinomycetota</taxon>
        <taxon>Actinomycetes</taxon>
        <taxon>Micromonosporales</taxon>
        <taxon>Micromonosporaceae</taxon>
        <taxon>Micromonospora</taxon>
    </lineage>
</organism>
<dbReference type="OrthoDB" id="2379168at2"/>
<protein>
    <recommendedName>
        <fullName evidence="4">Oligosaccharide repeat unit polymerase</fullName>
    </recommendedName>
</protein>
<feature type="transmembrane region" description="Helical" evidence="1">
    <location>
        <begin position="244"/>
        <end position="260"/>
    </location>
</feature>
<feature type="transmembrane region" description="Helical" evidence="1">
    <location>
        <begin position="9"/>
        <end position="29"/>
    </location>
</feature>
<feature type="transmembrane region" description="Helical" evidence="1">
    <location>
        <begin position="35"/>
        <end position="56"/>
    </location>
</feature>
<feature type="transmembrane region" description="Helical" evidence="1">
    <location>
        <begin position="267"/>
        <end position="285"/>
    </location>
</feature>